<dbReference type="Proteomes" id="UP000033710">
    <property type="component" value="Unassembled WGS sequence"/>
</dbReference>
<dbReference type="InterPro" id="IPR001138">
    <property type="entry name" value="Zn2Cys6_DnaBD"/>
</dbReference>
<dbReference type="GO" id="GO:0005634">
    <property type="term" value="C:nucleus"/>
    <property type="evidence" value="ECO:0007669"/>
    <property type="project" value="UniProtKB-SubCell"/>
</dbReference>
<sequence length="1320" mass="143131">MDMPMDPSAESASAIRDALGLHVPQQPQQDGTAHPTGSDLSFYVFEQQHQHGMQPPGTDAGGLVAPDGTASHRSFAGDDTYAVWSQDPMDLDYDPELASWVSSWDAPPPHQTVNTSHQPQTPALAQMSPTIPSQHQNLSHQHHHQPHHQQLHQLQQMQPPHRPLPQQPQSQQRQQQHQHQLALRDQLPLQQQHQQQQQPQQQQQQHEFQQLQHTQSFSSSQASVPSFEISSLPSNFADPDLNKTGKIMGPDDFLFPDDETAAVLSNQVHTTSVQQNTHQGPSVLPSPAAAQPSGAQLAPAAGLDLNEPATLELYDDLLIFSRGSHLAGDKLTFDSCDAAKEAVLHRLALKFKLSYSYDPVQRKAAIWRSSVFGPVNYESTPAIVSQPPTVPSQLVPQPTPTFASDIHSAPPASPASAAAPPATPTVPSSRGPRPAGSDGSPQKRPTITPPVIFPLLQQDTNTVGLSVGLTPPPARRLSNDSSAAASVVSSLALPGQGVPGEDDKTHQDTPSLGDRLSSSWSIFHSGISSRRPRGRRGPLSAKSRKDIKDLEWAGGACWRCKILRRKCDPGIPCKNCPAPDLREDAPPWPLIGCRRGNLREAMPPQVLCTKSRSLLASCSHKMPAILAAENVVDDLTGGPPPGQPDVVSHCFREAEMQCLSDNKLVLDNPALFLRTHGHSVAAQHFSQSIRNGRYRANESLNVTCQAHETSSTYSDLISSIAWELADNSECLNVLEIESVESFMMLLETACLYEVEVGKSPMVSLSLVCLRNCLDALRLNSAHILDARLHSTCQSDRCSINCLRELANCIDTYIEELSLLMFRKVNLRDRRWWLSTFYSLCIQAYVRRALLVIEQQLLYPDSDDADVLYSSQYLHLVTVLFIAVSFQYDPLVSSSGGLQLQQSLLAEEDGAPSDMFVPDRYFAAGRSACAVNIWSDEGIKSSYQFLTRLLNIGSLDFDMGQVDGGTGAGGDVNMEGSDAVLPLRRLRGIKSESYSAYSSPNSSTTSFASSLSAPRSTTGVISPPSSVGPMSSASSPRTSLLMTERRSSIGSLPSRLSAASFPSFNPGTLAATPVTSLPLPSKPGNGATVSHGKAGSIVSESGCSSVGSTATAINVVAPSGDDNTSGAADSGMAVNDDEGQLVCTCCPKRPQRFNTMEELKVHQTKKPHICAFCGRRFSRMNEAERHITTIHLRPFSWSCRRLATPLLAFQRVSDGTTTYDVCGFCGRQFQRPASLSSNSGGDSVAGANDKTAHDQALTLHIEVDHKLHDCKASGKKFYREDMFGQHLKLSHAAEPGVWLKYLENACKAEEKEAGIQPTLAA</sequence>
<comment type="caution">
    <text evidence="10">The sequence shown here is derived from an EMBL/GenBank/DDBJ whole genome shotgun (WGS) entry which is preliminary data.</text>
</comment>
<feature type="compositionally biased region" description="Low complexity" evidence="8">
    <location>
        <begin position="285"/>
        <end position="295"/>
    </location>
</feature>
<dbReference type="VEuPathDB" id="FungiDB:SPSK_02158"/>
<dbReference type="InterPro" id="IPR057026">
    <property type="entry name" value="Znf-C2H2_ascomycetes"/>
</dbReference>
<proteinExistence type="predicted"/>
<evidence type="ECO:0000256" key="8">
    <source>
        <dbReference type="SAM" id="MobiDB-lite"/>
    </source>
</evidence>
<dbReference type="SUPFAM" id="SSF57667">
    <property type="entry name" value="beta-beta-alpha zinc fingers"/>
    <property type="match status" value="1"/>
</dbReference>
<dbReference type="InterPro" id="IPR050888">
    <property type="entry name" value="ZnF_C2H2-type_TF"/>
</dbReference>
<keyword evidence="4 7" id="KW-0863">Zinc-finger</keyword>
<organism evidence="10 11">
    <name type="scientific">Sporothrix schenckii 1099-18</name>
    <dbReference type="NCBI Taxonomy" id="1397361"/>
    <lineage>
        <taxon>Eukaryota</taxon>
        <taxon>Fungi</taxon>
        <taxon>Dikarya</taxon>
        <taxon>Ascomycota</taxon>
        <taxon>Pezizomycotina</taxon>
        <taxon>Sordariomycetes</taxon>
        <taxon>Sordariomycetidae</taxon>
        <taxon>Ophiostomatales</taxon>
        <taxon>Ophiostomataceae</taxon>
        <taxon>Sporothrix</taxon>
    </lineage>
</organism>
<feature type="compositionally biased region" description="Basic residues" evidence="8">
    <location>
        <begin position="140"/>
        <end position="150"/>
    </location>
</feature>
<evidence type="ECO:0000313" key="11">
    <source>
        <dbReference type="Proteomes" id="UP000033710"/>
    </source>
</evidence>
<comment type="subcellular location">
    <subcellularLocation>
        <location evidence="1">Nucleus</location>
    </subcellularLocation>
</comment>
<feature type="region of interest" description="Disordered" evidence="8">
    <location>
        <begin position="1074"/>
        <end position="1093"/>
    </location>
</feature>
<feature type="domain" description="C2H2-type" evidence="9">
    <location>
        <begin position="1167"/>
        <end position="1190"/>
    </location>
</feature>
<dbReference type="GeneID" id="27664312"/>
<keyword evidence="5" id="KW-0862">Zinc</keyword>
<keyword evidence="3" id="KW-0677">Repeat</keyword>
<feature type="region of interest" description="Disordered" evidence="8">
    <location>
        <begin position="493"/>
        <end position="516"/>
    </location>
</feature>
<evidence type="ECO:0000256" key="1">
    <source>
        <dbReference type="ARBA" id="ARBA00004123"/>
    </source>
</evidence>
<dbReference type="InterPro" id="IPR036236">
    <property type="entry name" value="Znf_C2H2_sf"/>
</dbReference>
<dbReference type="PROSITE" id="PS50157">
    <property type="entry name" value="ZINC_FINGER_C2H2_2"/>
    <property type="match status" value="1"/>
</dbReference>
<keyword evidence="2" id="KW-0479">Metal-binding</keyword>
<dbReference type="CDD" id="cd00067">
    <property type="entry name" value="GAL4"/>
    <property type="match status" value="1"/>
</dbReference>
<reference evidence="10 11" key="1">
    <citation type="journal article" date="2014" name="BMC Genomics">
        <title>Comparative genomics of the major fungal agents of human and animal Sporotrichosis: Sporothrix schenckii and Sporothrix brasiliensis.</title>
        <authorList>
            <person name="Teixeira M.M."/>
            <person name="de Almeida L.G."/>
            <person name="Kubitschek-Barreira P."/>
            <person name="Alves F.L."/>
            <person name="Kioshima E.S."/>
            <person name="Abadio A.K."/>
            <person name="Fernandes L."/>
            <person name="Derengowski L.S."/>
            <person name="Ferreira K.S."/>
            <person name="Souza R.C."/>
            <person name="Ruiz J.C."/>
            <person name="de Andrade N.C."/>
            <person name="Paes H.C."/>
            <person name="Nicola A.M."/>
            <person name="Albuquerque P."/>
            <person name="Gerber A.L."/>
            <person name="Martins V.P."/>
            <person name="Peconick L.D."/>
            <person name="Neto A.V."/>
            <person name="Chaucanez C.B."/>
            <person name="Silva P.A."/>
            <person name="Cunha O.L."/>
            <person name="de Oliveira F.F."/>
            <person name="dos Santos T.C."/>
            <person name="Barros A.L."/>
            <person name="Soares M.A."/>
            <person name="de Oliveira L.M."/>
            <person name="Marini M.M."/>
            <person name="Villalobos-Duno H."/>
            <person name="Cunha M.M."/>
            <person name="de Hoog S."/>
            <person name="da Silveira J.F."/>
            <person name="Henrissat B."/>
            <person name="Nino-Vega G.A."/>
            <person name="Cisalpino P.S."/>
            <person name="Mora-Montes H.M."/>
            <person name="Almeida S.R."/>
            <person name="Stajich J.E."/>
            <person name="Lopes-Bezerra L.M."/>
            <person name="Vasconcelos A.T."/>
            <person name="Felipe M.S."/>
        </authorList>
    </citation>
    <scope>NUCLEOTIDE SEQUENCE [LARGE SCALE GENOMIC DNA]</scope>
    <source>
        <strain evidence="10 11">1099-18</strain>
    </source>
</reference>
<dbReference type="RefSeq" id="XP_016589484.1">
    <property type="nucleotide sequence ID" value="XM_016729035.1"/>
</dbReference>
<evidence type="ECO:0000256" key="3">
    <source>
        <dbReference type="ARBA" id="ARBA00022737"/>
    </source>
</evidence>
<feature type="region of interest" description="Disordered" evidence="8">
    <location>
        <begin position="993"/>
        <end position="1046"/>
    </location>
</feature>
<dbReference type="Gene3D" id="3.30.160.60">
    <property type="entry name" value="Classic Zinc Finger"/>
    <property type="match status" value="1"/>
</dbReference>
<protein>
    <submittedName>
        <fullName evidence="10">C2h2 finger domain containing protein</fullName>
    </submittedName>
</protein>
<keyword evidence="6" id="KW-0539">Nucleus</keyword>
<feature type="region of interest" description="Disordered" evidence="8">
    <location>
        <begin position="1"/>
        <end position="71"/>
    </location>
</feature>
<feature type="compositionally biased region" description="Polar residues" evidence="8">
    <location>
        <begin position="111"/>
        <end position="131"/>
    </location>
</feature>
<evidence type="ECO:0000256" key="5">
    <source>
        <dbReference type="ARBA" id="ARBA00022833"/>
    </source>
</evidence>
<feature type="compositionally biased region" description="Low complexity" evidence="8">
    <location>
        <begin position="993"/>
        <end position="1011"/>
    </location>
</feature>
<evidence type="ECO:0000256" key="6">
    <source>
        <dbReference type="ARBA" id="ARBA00023242"/>
    </source>
</evidence>
<dbReference type="GO" id="GO:0008270">
    <property type="term" value="F:zinc ion binding"/>
    <property type="evidence" value="ECO:0007669"/>
    <property type="project" value="UniProtKB-KW"/>
</dbReference>
<feature type="compositionally biased region" description="Low complexity" evidence="8">
    <location>
        <begin position="1021"/>
        <end position="1035"/>
    </location>
</feature>
<feature type="compositionally biased region" description="Low complexity" evidence="8">
    <location>
        <begin position="167"/>
        <end position="227"/>
    </location>
</feature>
<dbReference type="InterPro" id="IPR013087">
    <property type="entry name" value="Znf_C2H2_type"/>
</dbReference>
<gene>
    <name evidence="10" type="ORF">SPSK_02158</name>
</gene>
<feature type="region of interest" description="Disordered" evidence="8">
    <location>
        <begin position="382"/>
        <end position="449"/>
    </location>
</feature>
<evidence type="ECO:0000259" key="9">
    <source>
        <dbReference type="PROSITE" id="PS50157"/>
    </source>
</evidence>
<feature type="region of interest" description="Disordered" evidence="8">
    <location>
        <begin position="269"/>
        <end position="295"/>
    </location>
</feature>
<accession>A0A0F2MAT4</accession>
<evidence type="ECO:0000313" key="10">
    <source>
        <dbReference type="EMBL" id="KJR86808.1"/>
    </source>
</evidence>
<feature type="compositionally biased region" description="Polar residues" evidence="8">
    <location>
        <begin position="382"/>
        <end position="402"/>
    </location>
</feature>
<dbReference type="GO" id="GO:0000981">
    <property type="term" value="F:DNA-binding transcription factor activity, RNA polymerase II-specific"/>
    <property type="evidence" value="ECO:0007669"/>
    <property type="project" value="InterPro"/>
</dbReference>
<dbReference type="Pfam" id="PF24537">
    <property type="entry name" value="zf-C2H2_fungi"/>
    <property type="match status" value="1"/>
</dbReference>
<dbReference type="PROSITE" id="PS00028">
    <property type="entry name" value="ZINC_FINGER_C2H2_1"/>
    <property type="match status" value="1"/>
</dbReference>
<evidence type="ECO:0000256" key="7">
    <source>
        <dbReference type="PROSITE-ProRule" id="PRU00042"/>
    </source>
</evidence>
<dbReference type="EMBL" id="AXCR01000006">
    <property type="protein sequence ID" value="KJR86808.1"/>
    <property type="molecule type" value="Genomic_DNA"/>
</dbReference>
<name>A0A0F2MAT4_SPOSC</name>
<feature type="compositionally biased region" description="Polar residues" evidence="8">
    <location>
        <begin position="269"/>
        <end position="280"/>
    </location>
</feature>
<reference evidence="10 11" key="2">
    <citation type="journal article" date="2015" name="Eukaryot. Cell">
        <title>Asexual propagation of a virulent clone complex in a human and feline outbreak of sporotrichosis.</title>
        <authorList>
            <person name="Teixeira Mde M."/>
            <person name="Rodrigues A.M."/>
            <person name="Tsui C.K."/>
            <person name="de Almeida L.G."/>
            <person name="Van Diepeningen A.D."/>
            <person name="van den Ende B.G."/>
            <person name="Fernandes G.F."/>
            <person name="Kano R."/>
            <person name="Hamelin R.C."/>
            <person name="Lopes-Bezerra L.M."/>
            <person name="Vasconcelos A.T."/>
            <person name="de Hoog S."/>
            <person name="de Camargo Z.P."/>
            <person name="Felipe M.S."/>
        </authorList>
    </citation>
    <scope>NUCLEOTIDE SEQUENCE [LARGE SCALE GENOMIC DNA]</scope>
    <source>
        <strain evidence="10 11">1099-18</strain>
    </source>
</reference>
<dbReference type="PANTHER" id="PTHR24406">
    <property type="entry name" value="TRANSCRIPTIONAL REPRESSOR CTCFL-RELATED"/>
    <property type="match status" value="1"/>
</dbReference>
<dbReference type="KEGG" id="ssck:SPSK_02158"/>
<evidence type="ECO:0000256" key="2">
    <source>
        <dbReference type="ARBA" id="ARBA00022723"/>
    </source>
</evidence>
<evidence type="ECO:0000256" key="4">
    <source>
        <dbReference type="ARBA" id="ARBA00022771"/>
    </source>
</evidence>
<dbReference type="OrthoDB" id="3524154at2759"/>
<feature type="region of interest" description="Disordered" evidence="8">
    <location>
        <begin position="102"/>
        <end position="235"/>
    </location>
</feature>
<feature type="compositionally biased region" description="Low complexity" evidence="8">
    <location>
        <begin position="408"/>
        <end position="429"/>
    </location>
</feature>